<evidence type="ECO:0000256" key="1">
    <source>
        <dbReference type="SAM" id="MobiDB-lite"/>
    </source>
</evidence>
<dbReference type="Proteomes" id="UP000322873">
    <property type="component" value="Unassembled WGS sequence"/>
</dbReference>
<keyword evidence="2" id="KW-1133">Transmembrane helix</keyword>
<feature type="signal peptide" evidence="3">
    <location>
        <begin position="1"/>
        <end position="17"/>
    </location>
</feature>
<sequence length="156" mass="17720">MVLFLSFLFSSFQSSSSIFALLSSTSHSPPRPQNHTQRQKKKTETPINVHSRYLTVPVAKDEGTASEKSLRSFTLGIDKWSGRSGVKRVLTIRNDAVDFGEERERGRERAFICWADFARCVCRARGWWGGGWLVGLGWVTWVSAGVYLVQYSRTWV</sequence>
<dbReference type="EMBL" id="VICG01000016">
    <property type="protein sequence ID" value="KAA8564088.1"/>
    <property type="molecule type" value="Genomic_DNA"/>
</dbReference>
<keyword evidence="3" id="KW-0732">Signal</keyword>
<gene>
    <name evidence="4" type="ORF">EYC84_012074</name>
</gene>
<keyword evidence="2" id="KW-0472">Membrane</keyword>
<reference evidence="4 5" key="1">
    <citation type="submission" date="2019-06" db="EMBL/GenBank/DDBJ databases">
        <title>Genome Sequence of the Brown Rot Fungal Pathogen Monilinia fructicola.</title>
        <authorList>
            <person name="De Miccolis Angelini R.M."/>
            <person name="Landi L."/>
            <person name="Abate D."/>
            <person name="Pollastro S."/>
            <person name="Romanazzi G."/>
            <person name="Faretra F."/>
        </authorList>
    </citation>
    <scope>NUCLEOTIDE SEQUENCE [LARGE SCALE GENOMIC DNA]</scope>
    <source>
        <strain evidence="4 5">Mfrc123</strain>
    </source>
</reference>
<evidence type="ECO:0000256" key="2">
    <source>
        <dbReference type="SAM" id="Phobius"/>
    </source>
</evidence>
<dbReference type="AlphaFoldDB" id="A0A5M9J4F4"/>
<evidence type="ECO:0000313" key="5">
    <source>
        <dbReference type="Proteomes" id="UP000322873"/>
    </source>
</evidence>
<evidence type="ECO:0000313" key="4">
    <source>
        <dbReference type="EMBL" id="KAA8564088.1"/>
    </source>
</evidence>
<organism evidence="4 5">
    <name type="scientific">Monilinia fructicola</name>
    <name type="common">Brown rot fungus</name>
    <name type="synonym">Ciboria fructicola</name>
    <dbReference type="NCBI Taxonomy" id="38448"/>
    <lineage>
        <taxon>Eukaryota</taxon>
        <taxon>Fungi</taxon>
        <taxon>Dikarya</taxon>
        <taxon>Ascomycota</taxon>
        <taxon>Pezizomycotina</taxon>
        <taxon>Leotiomycetes</taxon>
        <taxon>Helotiales</taxon>
        <taxon>Sclerotiniaceae</taxon>
        <taxon>Monilinia</taxon>
    </lineage>
</organism>
<accession>A0A5M9J4F4</accession>
<keyword evidence="2" id="KW-0812">Transmembrane</keyword>
<feature type="region of interest" description="Disordered" evidence="1">
    <location>
        <begin position="24"/>
        <end position="45"/>
    </location>
</feature>
<keyword evidence="5" id="KW-1185">Reference proteome</keyword>
<comment type="caution">
    <text evidence="4">The sequence shown here is derived from an EMBL/GenBank/DDBJ whole genome shotgun (WGS) entry which is preliminary data.</text>
</comment>
<proteinExistence type="predicted"/>
<protein>
    <submittedName>
        <fullName evidence="4">Uncharacterized protein</fullName>
    </submittedName>
</protein>
<evidence type="ECO:0000256" key="3">
    <source>
        <dbReference type="SAM" id="SignalP"/>
    </source>
</evidence>
<name>A0A5M9J4F4_MONFR</name>
<feature type="transmembrane region" description="Helical" evidence="2">
    <location>
        <begin position="127"/>
        <end position="149"/>
    </location>
</feature>
<feature type="chain" id="PRO_5024378739" evidence="3">
    <location>
        <begin position="18"/>
        <end position="156"/>
    </location>
</feature>